<reference evidence="3" key="1">
    <citation type="submission" date="2022-11" db="UniProtKB">
        <authorList>
            <consortium name="WormBaseParasite"/>
        </authorList>
    </citation>
    <scope>IDENTIFICATION</scope>
</reference>
<evidence type="ECO:0000256" key="1">
    <source>
        <dbReference type="SAM" id="SignalP"/>
    </source>
</evidence>
<evidence type="ECO:0000313" key="2">
    <source>
        <dbReference type="Proteomes" id="UP000887566"/>
    </source>
</evidence>
<keyword evidence="1" id="KW-0732">Signal</keyword>
<keyword evidence="2" id="KW-1185">Reference proteome</keyword>
<dbReference type="WBParaSite" id="PSAMB.scaffold2699size21744.g18819.t1">
    <property type="protein sequence ID" value="PSAMB.scaffold2699size21744.g18819.t1"/>
    <property type="gene ID" value="PSAMB.scaffold2699size21744.g18819"/>
</dbReference>
<feature type="signal peptide" evidence="1">
    <location>
        <begin position="1"/>
        <end position="24"/>
    </location>
</feature>
<sequence>MQSQYKVYFLACLLITLLIVSASSAPVDAEDGGAEVNSRVRRQWWGAYPNTGYGYQPMGWGNGYNGVVLGRRWGSKSDSHPWD</sequence>
<dbReference type="AlphaFoldDB" id="A0A914VZ37"/>
<proteinExistence type="predicted"/>
<organism evidence="2 3">
    <name type="scientific">Plectus sambesii</name>
    <dbReference type="NCBI Taxonomy" id="2011161"/>
    <lineage>
        <taxon>Eukaryota</taxon>
        <taxon>Metazoa</taxon>
        <taxon>Ecdysozoa</taxon>
        <taxon>Nematoda</taxon>
        <taxon>Chromadorea</taxon>
        <taxon>Plectida</taxon>
        <taxon>Plectina</taxon>
        <taxon>Plectoidea</taxon>
        <taxon>Plectidae</taxon>
        <taxon>Plectus</taxon>
    </lineage>
</organism>
<name>A0A914VZ37_9BILA</name>
<feature type="chain" id="PRO_5037954183" evidence="1">
    <location>
        <begin position="25"/>
        <end position="83"/>
    </location>
</feature>
<accession>A0A914VZ37</accession>
<evidence type="ECO:0000313" key="3">
    <source>
        <dbReference type="WBParaSite" id="PSAMB.scaffold2699size21744.g18819.t1"/>
    </source>
</evidence>
<protein>
    <submittedName>
        <fullName evidence="3">Uncharacterized protein</fullName>
    </submittedName>
</protein>
<dbReference type="Proteomes" id="UP000887566">
    <property type="component" value="Unplaced"/>
</dbReference>